<dbReference type="EMBL" id="MT241266">
    <property type="protein sequence ID" value="QPI15831.1"/>
    <property type="molecule type" value="Genomic_DNA"/>
</dbReference>
<proteinExistence type="predicted"/>
<feature type="domain" description="Extracellular matrix-binding protein ebh GA module" evidence="3">
    <location>
        <begin position="64"/>
        <end position="123"/>
    </location>
</feature>
<dbReference type="SMART" id="SM00844">
    <property type="entry name" value="GA"/>
    <property type="match status" value="1"/>
</dbReference>
<organism evidence="4">
    <name type="scientific">Mycoplasmopsis synoviae</name>
    <name type="common">Mycoplasma synoviae</name>
    <dbReference type="NCBI Taxonomy" id="2109"/>
    <lineage>
        <taxon>Bacteria</taxon>
        <taxon>Bacillati</taxon>
        <taxon>Mycoplasmatota</taxon>
        <taxon>Mycoplasmoidales</taxon>
        <taxon>Metamycoplasmataceae</taxon>
        <taxon>Mycoplasmopsis</taxon>
    </lineage>
</organism>
<evidence type="ECO:0000256" key="2">
    <source>
        <dbReference type="SAM" id="SignalP"/>
    </source>
</evidence>
<feature type="chain" id="PRO_5031209062" evidence="2">
    <location>
        <begin position="24"/>
        <end position="778"/>
    </location>
</feature>
<feature type="region of interest" description="Disordered" evidence="1">
    <location>
        <begin position="743"/>
        <end position="778"/>
    </location>
</feature>
<sequence length="778" mass="82926">MKNKKIKLLLAASAVAIAPAVIAISCGDQTPAPAPTPGNPNTNNPQNPNPGNPENPGTDNTQNSNPGNPGGGTVDPVEAAKTEAKTAIDAAAELSDSVKEALKRQVEATTTESAARDLKAKAEALVSAVKALSGSVTAAKAVKDDAEYSKVTDTLRTDLEAKLTAATALLEDGTKLANLDASSNLDTTKASLESAKTALDAAVSALMPELTFVKTKASAVKTASELEPLVNSALKAELERQVNELTKEQAAQATTMLVNLTSLKESLESLQTLVSDGLKMQVDYPQKYYDADNKEAFDATLLKASSVFSAFQWTNESIMVPAPEGDALPNPRAWTKAREKSEFKLQNFLMAPAQAAAPTPTQPAAVESTLATVRLANGESVSADGTASREAQTTPDLASTASYLKTLETELKAQTAALNGDTTTNKTAYYKPVNGRTLYWDGFMPKIVVEGYEADGEGNGKATHEDANKALLQQWFDTPANWEKLSEQLTKKLGSDKFKNVTLANPVISYDDVSTGRDVRIPKVTFTVAAKDGYNLTEPTGNTKQISLSIRVLYTSATSTQNALRYQGVAFSGAPSGSLVDDANVKAKVNVYMNYTGPAIVLDQAVPAVGTATNTSLNGTSNVTGDFNNKFNKLLIRYKAETSLFQTIINYVNKFDPKFRAQFVTNSINGVTITKVQNTKELRPGTLDDLVKNRNNVFLQQVHGDSSAVYFAVTALTNDKWLNTVLVRIPLTKFVRPISVLEEQSAQDQTPEASQQADGDQSTSSSPQGTAQTQSNQG</sequence>
<keyword evidence="2" id="KW-0732">Signal</keyword>
<dbReference type="InterPro" id="IPR002988">
    <property type="entry name" value="GA_module"/>
</dbReference>
<dbReference type="PROSITE" id="PS51257">
    <property type="entry name" value="PROKAR_LIPOPROTEIN"/>
    <property type="match status" value="1"/>
</dbReference>
<dbReference type="Gene3D" id="1.20.120.1850">
    <property type="entry name" value="Ebh helix bundles repeating unit (S and A modules)"/>
    <property type="match status" value="2"/>
</dbReference>
<dbReference type="AlphaFoldDB" id="A0A7S9STH7"/>
<evidence type="ECO:0000256" key="1">
    <source>
        <dbReference type="SAM" id="MobiDB-lite"/>
    </source>
</evidence>
<protein>
    <submittedName>
        <fullName evidence="4">Variable lipoprotein hemagglutinin</fullName>
    </submittedName>
</protein>
<reference evidence="4" key="1">
    <citation type="submission" date="2020-03" db="EMBL/GenBank/DDBJ databases">
        <authorList>
            <person name="He J."/>
            <person name="Zhang X."/>
            <person name="Wu Y."/>
        </authorList>
    </citation>
    <scope>NUCLEOTIDE SEQUENCE</scope>
    <source>
        <strain evidence="4">JS2018-4</strain>
    </source>
</reference>
<feature type="signal peptide" evidence="2">
    <location>
        <begin position="1"/>
        <end position="23"/>
    </location>
</feature>
<dbReference type="InterPro" id="IPR020840">
    <property type="entry name" value="Extracell_matrix-bd_GA"/>
</dbReference>
<keyword evidence="4" id="KW-0449">Lipoprotein</keyword>
<accession>A0A7S9STH7</accession>
<dbReference type="Pfam" id="PF01468">
    <property type="entry name" value="GA"/>
    <property type="match status" value="1"/>
</dbReference>
<evidence type="ECO:0000313" key="4">
    <source>
        <dbReference type="EMBL" id="QPI15831.1"/>
    </source>
</evidence>
<name>A0A7S9STH7_MYCSY</name>
<feature type="region of interest" description="Disordered" evidence="1">
    <location>
        <begin position="29"/>
        <end position="76"/>
    </location>
</feature>
<evidence type="ECO:0000259" key="3">
    <source>
        <dbReference type="SMART" id="SM00844"/>
    </source>
</evidence>